<keyword evidence="2 6" id="KW-0812">Transmembrane</keyword>
<feature type="compositionally biased region" description="Polar residues" evidence="5">
    <location>
        <begin position="18"/>
        <end position="29"/>
    </location>
</feature>
<evidence type="ECO:0000256" key="2">
    <source>
        <dbReference type="ARBA" id="ARBA00022692"/>
    </source>
</evidence>
<feature type="transmembrane region" description="Helical" evidence="6">
    <location>
        <begin position="176"/>
        <end position="195"/>
    </location>
</feature>
<dbReference type="EMBL" id="AMGV01000012">
    <property type="protein sequence ID" value="KEF53663.1"/>
    <property type="molecule type" value="Genomic_DNA"/>
</dbReference>
<organism evidence="7 8">
    <name type="scientific">Exophiala aquamarina CBS 119918</name>
    <dbReference type="NCBI Taxonomy" id="1182545"/>
    <lineage>
        <taxon>Eukaryota</taxon>
        <taxon>Fungi</taxon>
        <taxon>Dikarya</taxon>
        <taxon>Ascomycota</taxon>
        <taxon>Pezizomycotina</taxon>
        <taxon>Eurotiomycetes</taxon>
        <taxon>Chaetothyriomycetidae</taxon>
        <taxon>Chaetothyriales</taxon>
        <taxon>Herpotrichiellaceae</taxon>
        <taxon>Exophiala</taxon>
    </lineage>
</organism>
<name>A0A072P325_9EURO</name>
<dbReference type="GO" id="GO:0016020">
    <property type="term" value="C:membrane"/>
    <property type="evidence" value="ECO:0007669"/>
    <property type="project" value="UniProtKB-SubCell"/>
</dbReference>
<evidence type="ECO:0000256" key="6">
    <source>
        <dbReference type="SAM" id="Phobius"/>
    </source>
</evidence>
<keyword evidence="4 6" id="KW-0472">Membrane</keyword>
<feature type="compositionally biased region" description="Basic and acidic residues" evidence="5">
    <location>
        <begin position="46"/>
        <end position="56"/>
    </location>
</feature>
<dbReference type="HOGENOM" id="CLU_008455_1_3_1"/>
<keyword evidence="3 6" id="KW-1133">Transmembrane helix</keyword>
<evidence type="ECO:0000256" key="3">
    <source>
        <dbReference type="ARBA" id="ARBA00022989"/>
    </source>
</evidence>
<feature type="transmembrane region" description="Helical" evidence="6">
    <location>
        <begin position="367"/>
        <end position="387"/>
    </location>
</feature>
<feature type="compositionally biased region" description="Acidic residues" evidence="5">
    <location>
        <begin position="58"/>
        <end position="70"/>
    </location>
</feature>
<sequence>MAAELNRTRTAPERHPQRAQNDQQLSRAKSTPEDETKNRLYPPQFMDDHGSHRYYFDSDQDTTSDDEVLSDGDSTSARTVEEVRFGIRDSQDVEANHPQIRREKSTRSIKDPNLVSWESSDDPQNPKNWTYRKKWAATLIVSAFTFISPVSSSMVAPALNAIGDNLSINNEIEKSLTLSIFVLAYAIGPLFLGPLSEIFGRVIVLQLSNLFFLAFNIGCGFAQSKGQLIAFRFLSGLGGSAPLSLGGGVLADVWHTEERGKSISIYSLAPLLGPAVGPIAGGFIAERTTWRWCFWSTSIVDAGIQCLGLLYLRETYAPKILAIKAERLRKETGNPKLHTEWEVPDRTLSKVIQTSLIRPFRLLGTQVIIQVLALYMAYLYGLLYLVLSTFPTVWQDVYHESVGIGGLNYISLGLGFFIGSQTSARLNDKIYITLKRRNNNIGRPEFRVPLMIPGAILVPVGLFIYGWTARADVHWIAPNIGAAIFSAGAIMGFQCTQTYIVDAYPRFAASAVASAVVLRSLAGFGFPLFAPSLYSALHLDWGNSLLGFIGIVIGFPSPILLWKYGQALREKSTYAAG</sequence>
<evidence type="ECO:0000256" key="1">
    <source>
        <dbReference type="ARBA" id="ARBA00004141"/>
    </source>
</evidence>
<feature type="transmembrane region" description="Helical" evidence="6">
    <location>
        <begin position="407"/>
        <end position="427"/>
    </location>
</feature>
<feature type="region of interest" description="Disordered" evidence="5">
    <location>
        <begin position="89"/>
        <end position="124"/>
    </location>
</feature>
<dbReference type="Proteomes" id="UP000027920">
    <property type="component" value="Unassembled WGS sequence"/>
</dbReference>
<feature type="region of interest" description="Disordered" evidence="5">
    <location>
        <begin position="1"/>
        <end position="77"/>
    </location>
</feature>
<evidence type="ECO:0000313" key="7">
    <source>
        <dbReference type="EMBL" id="KEF53663.1"/>
    </source>
</evidence>
<feature type="compositionally biased region" description="Basic and acidic residues" evidence="5">
    <location>
        <begin position="1"/>
        <end position="16"/>
    </location>
</feature>
<dbReference type="Gene3D" id="1.20.1250.20">
    <property type="entry name" value="MFS general substrate transporter like domains"/>
    <property type="match status" value="1"/>
</dbReference>
<dbReference type="RefSeq" id="XP_013256253.1">
    <property type="nucleotide sequence ID" value="XM_013400799.1"/>
</dbReference>
<comment type="subcellular location">
    <subcellularLocation>
        <location evidence="1">Membrane</location>
        <topology evidence="1">Multi-pass membrane protein</topology>
    </subcellularLocation>
</comment>
<dbReference type="CDD" id="cd17323">
    <property type="entry name" value="MFS_Tpo1_MDR_like"/>
    <property type="match status" value="1"/>
</dbReference>
<dbReference type="AlphaFoldDB" id="A0A072P325"/>
<comment type="caution">
    <text evidence="7">The sequence shown here is derived from an EMBL/GenBank/DDBJ whole genome shotgun (WGS) entry which is preliminary data.</text>
</comment>
<dbReference type="Pfam" id="PF07690">
    <property type="entry name" value="MFS_1"/>
    <property type="match status" value="1"/>
</dbReference>
<evidence type="ECO:0000256" key="4">
    <source>
        <dbReference type="ARBA" id="ARBA00023136"/>
    </source>
</evidence>
<feature type="transmembrane region" description="Helical" evidence="6">
    <location>
        <begin position="202"/>
        <end position="223"/>
    </location>
</feature>
<keyword evidence="8" id="KW-1185">Reference proteome</keyword>
<protein>
    <submittedName>
        <fullName evidence="7">Uncharacterized protein</fullName>
    </submittedName>
</protein>
<dbReference type="OrthoDB" id="6770063at2759"/>
<feature type="transmembrane region" description="Helical" evidence="6">
    <location>
        <begin position="263"/>
        <end position="283"/>
    </location>
</feature>
<dbReference type="InterPro" id="IPR036259">
    <property type="entry name" value="MFS_trans_sf"/>
</dbReference>
<dbReference type="SUPFAM" id="SSF103473">
    <property type="entry name" value="MFS general substrate transporter"/>
    <property type="match status" value="1"/>
</dbReference>
<feature type="transmembrane region" description="Helical" evidence="6">
    <location>
        <begin position="473"/>
        <end position="495"/>
    </location>
</feature>
<dbReference type="FunFam" id="1.20.1250.20:FF:000011">
    <property type="entry name" value="MFS multidrug transporter, putative"/>
    <property type="match status" value="1"/>
</dbReference>
<dbReference type="GO" id="GO:0022857">
    <property type="term" value="F:transmembrane transporter activity"/>
    <property type="evidence" value="ECO:0007669"/>
    <property type="project" value="InterPro"/>
</dbReference>
<feature type="transmembrane region" description="Helical" evidence="6">
    <location>
        <begin position="229"/>
        <end position="251"/>
    </location>
</feature>
<accession>A0A072P325</accession>
<dbReference type="PANTHER" id="PTHR23502:SF60">
    <property type="entry name" value="MAJOR FACILITATOR SUPERFAMILY (MFS) PROFILE DOMAIN-CONTAINING PROTEIN-RELATED"/>
    <property type="match status" value="1"/>
</dbReference>
<feature type="transmembrane region" description="Helical" evidence="6">
    <location>
        <begin position="507"/>
        <end position="529"/>
    </location>
</feature>
<evidence type="ECO:0000313" key="8">
    <source>
        <dbReference type="Proteomes" id="UP000027920"/>
    </source>
</evidence>
<feature type="compositionally biased region" description="Basic and acidic residues" evidence="5">
    <location>
        <begin position="89"/>
        <end position="110"/>
    </location>
</feature>
<evidence type="ECO:0000256" key="5">
    <source>
        <dbReference type="SAM" id="MobiDB-lite"/>
    </source>
</evidence>
<proteinExistence type="predicted"/>
<feature type="transmembrane region" description="Helical" evidence="6">
    <location>
        <begin position="448"/>
        <end position="467"/>
    </location>
</feature>
<feature type="transmembrane region" description="Helical" evidence="6">
    <location>
        <begin position="541"/>
        <end position="562"/>
    </location>
</feature>
<dbReference type="VEuPathDB" id="FungiDB:A1O9_10063"/>
<gene>
    <name evidence="7" type="ORF">A1O9_10063</name>
</gene>
<reference evidence="7 8" key="1">
    <citation type="submission" date="2013-03" db="EMBL/GenBank/DDBJ databases">
        <title>The Genome Sequence of Exophiala aquamarina CBS 119918.</title>
        <authorList>
            <consortium name="The Broad Institute Genomics Platform"/>
            <person name="Cuomo C."/>
            <person name="de Hoog S."/>
            <person name="Gorbushina A."/>
            <person name="Walker B."/>
            <person name="Young S.K."/>
            <person name="Zeng Q."/>
            <person name="Gargeya S."/>
            <person name="Fitzgerald M."/>
            <person name="Haas B."/>
            <person name="Abouelleil A."/>
            <person name="Allen A.W."/>
            <person name="Alvarado L."/>
            <person name="Arachchi H.M."/>
            <person name="Berlin A.M."/>
            <person name="Chapman S.B."/>
            <person name="Gainer-Dewar J."/>
            <person name="Goldberg J."/>
            <person name="Griggs A."/>
            <person name="Gujja S."/>
            <person name="Hansen M."/>
            <person name="Howarth C."/>
            <person name="Imamovic A."/>
            <person name="Ireland A."/>
            <person name="Larimer J."/>
            <person name="McCowan C."/>
            <person name="Murphy C."/>
            <person name="Pearson M."/>
            <person name="Poon T.W."/>
            <person name="Priest M."/>
            <person name="Roberts A."/>
            <person name="Saif S."/>
            <person name="Shea T."/>
            <person name="Sisk P."/>
            <person name="Sykes S."/>
            <person name="Wortman J."/>
            <person name="Nusbaum C."/>
            <person name="Birren B."/>
        </authorList>
    </citation>
    <scope>NUCLEOTIDE SEQUENCE [LARGE SCALE GENOMIC DNA]</scope>
    <source>
        <strain evidence="7 8">CBS 119918</strain>
    </source>
</reference>
<dbReference type="GeneID" id="25284969"/>
<feature type="transmembrane region" description="Helical" evidence="6">
    <location>
        <begin position="135"/>
        <end position="156"/>
    </location>
</feature>
<dbReference type="PANTHER" id="PTHR23502">
    <property type="entry name" value="MAJOR FACILITATOR SUPERFAMILY"/>
    <property type="match status" value="1"/>
</dbReference>
<feature type="transmembrane region" description="Helical" evidence="6">
    <location>
        <begin position="289"/>
        <end position="312"/>
    </location>
</feature>
<dbReference type="InterPro" id="IPR011701">
    <property type="entry name" value="MFS"/>
</dbReference>